<evidence type="ECO:0000313" key="2">
    <source>
        <dbReference type="EMBL" id="NLF55991.1"/>
    </source>
</evidence>
<dbReference type="Pfam" id="PF01774">
    <property type="entry name" value="UreD"/>
    <property type="match status" value="1"/>
</dbReference>
<sequence>MSEIVTPGWSPDRGKFLYDQAFLRNVVTVDGKPEIIDNLKLNPTAGDFRRHGEYVMAGRTHISTVTCLEPGLTDDHIDQVRDLVRSHEGGESQLWGSVSRTNRPGFTVRALANRTEDLMHLTTSVADFIRGEFRGQGPIHLRKY</sequence>
<gene>
    <name evidence="2" type="ORF">GX576_16625</name>
</gene>
<name>A0A7X7R9V6_9RHOO</name>
<evidence type="ECO:0000256" key="1">
    <source>
        <dbReference type="ARBA" id="ARBA00023186"/>
    </source>
</evidence>
<keyword evidence="1" id="KW-0143">Chaperone</keyword>
<proteinExistence type="predicted"/>
<dbReference type="GO" id="GO:0016151">
    <property type="term" value="F:nickel cation binding"/>
    <property type="evidence" value="ECO:0007669"/>
    <property type="project" value="InterPro"/>
</dbReference>
<dbReference type="InterPro" id="IPR002669">
    <property type="entry name" value="UreD"/>
</dbReference>
<accession>A0A7X7R9V6</accession>
<reference evidence="2 3" key="1">
    <citation type="journal article" date="2020" name="Biotechnol. Biofuels">
        <title>New insights from the biogas microbiome by comprehensive genome-resolved metagenomics of nearly 1600 species originating from multiple anaerobic digesters.</title>
        <authorList>
            <person name="Campanaro S."/>
            <person name="Treu L."/>
            <person name="Rodriguez-R L.M."/>
            <person name="Kovalovszki A."/>
            <person name="Ziels R.M."/>
            <person name="Maus I."/>
            <person name="Zhu X."/>
            <person name="Kougias P.G."/>
            <person name="Basile A."/>
            <person name="Luo G."/>
            <person name="Schluter A."/>
            <person name="Konstantinidis K.T."/>
            <person name="Angelidaki I."/>
        </authorList>
    </citation>
    <scope>NUCLEOTIDE SEQUENCE [LARGE SCALE GENOMIC DNA]</scope>
    <source>
        <strain evidence="2">AS06rmzACSIP_256</strain>
    </source>
</reference>
<dbReference type="Proteomes" id="UP000536534">
    <property type="component" value="Unassembled WGS sequence"/>
</dbReference>
<organism evidence="2 3">
    <name type="scientific">Thauera phenolivorans</name>
    <dbReference type="NCBI Taxonomy" id="1792543"/>
    <lineage>
        <taxon>Bacteria</taxon>
        <taxon>Pseudomonadati</taxon>
        <taxon>Pseudomonadota</taxon>
        <taxon>Betaproteobacteria</taxon>
        <taxon>Rhodocyclales</taxon>
        <taxon>Zoogloeaceae</taxon>
        <taxon>Thauera</taxon>
    </lineage>
</organism>
<dbReference type="AlphaFoldDB" id="A0A7X7R9V6"/>
<dbReference type="EMBL" id="JAAYYV010000493">
    <property type="protein sequence ID" value="NLF55991.1"/>
    <property type="molecule type" value="Genomic_DNA"/>
</dbReference>
<evidence type="ECO:0000313" key="3">
    <source>
        <dbReference type="Proteomes" id="UP000536534"/>
    </source>
</evidence>
<protein>
    <submittedName>
        <fullName evidence="2">Uncharacterized protein</fullName>
    </submittedName>
</protein>
<comment type="caution">
    <text evidence="2">The sequence shown here is derived from an EMBL/GenBank/DDBJ whole genome shotgun (WGS) entry which is preliminary data.</text>
</comment>